<evidence type="ECO:0000313" key="1">
    <source>
        <dbReference type="EMBL" id="CDP20711.1"/>
    </source>
</evidence>
<protein>
    <submittedName>
        <fullName evidence="1">DH200=94 genomic scaffold, scaffold_1612</fullName>
    </submittedName>
</protein>
<sequence>MEQALNQAGGESISFFVLQIEMASLFEHHLKF</sequence>
<dbReference type="Proteomes" id="UP000295252">
    <property type="component" value="Unassembled WGS sequence"/>
</dbReference>
<dbReference type="Gramene" id="CDP20711">
    <property type="protein sequence ID" value="CDP20711"/>
    <property type="gene ID" value="GSCOC_T00001069001"/>
</dbReference>
<organism evidence="1 2">
    <name type="scientific">Coffea canephora</name>
    <name type="common">Robusta coffee</name>
    <dbReference type="NCBI Taxonomy" id="49390"/>
    <lineage>
        <taxon>Eukaryota</taxon>
        <taxon>Viridiplantae</taxon>
        <taxon>Streptophyta</taxon>
        <taxon>Embryophyta</taxon>
        <taxon>Tracheophyta</taxon>
        <taxon>Spermatophyta</taxon>
        <taxon>Magnoliopsida</taxon>
        <taxon>eudicotyledons</taxon>
        <taxon>Gunneridae</taxon>
        <taxon>Pentapetalae</taxon>
        <taxon>asterids</taxon>
        <taxon>lamiids</taxon>
        <taxon>Gentianales</taxon>
        <taxon>Rubiaceae</taxon>
        <taxon>Ixoroideae</taxon>
        <taxon>Gardenieae complex</taxon>
        <taxon>Bertiereae - Coffeeae clade</taxon>
        <taxon>Coffeeae</taxon>
        <taxon>Coffea</taxon>
    </lineage>
</organism>
<dbReference type="PhylomeDB" id="A0A068VJ51"/>
<keyword evidence="2" id="KW-1185">Reference proteome</keyword>
<reference evidence="2" key="1">
    <citation type="journal article" date="2014" name="Science">
        <title>The coffee genome provides insight into the convergent evolution of caffeine biosynthesis.</title>
        <authorList>
            <person name="Denoeud F."/>
            <person name="Carretero-Paulet L."/>
            <person name="Dereeper A."/>
            <person name="Droc G."/>
            <person name="Guyot R."/>
            <person name="Pietrella M."/>
            <person name="Zheng C."/>
            <person name="Alberti A."/>
            <person name="Anthony F."/>
            <person name="Aprea G."/>
            <person name="Aury J.M."/>
            <person name="Bento P."/>
            <person name="Bernard M."/>
            <person name="Bocs S."/>
            <person name="Campa C."/>
            <person name="Cenci A."/>
            <person name="Combes M.C."/>
            <person name="Crouzillat D."/>
            <person name="Da Silva C."/>
            <person name="Daddiego L."/>
            <person name="De Bellis F."/>
            <person name="Dussert S."/>
            <person name="Garsmeur O."/>
            <person name="Gayraud T."/>
            <person name="Guignon V."/>
            <person name="Jahn K."/>
            <person name="Jamilloux V."/>
            <person name="Joet T."/>
            <person name="Labadie K."/>
            <person name="Lan T."/>
            <person name="Leclercq J."/>
            <person name="Lepelley M."/>
            <person name="Leroy T."/>
            <person name="Li L.T."/>
            <person name="Librado P."/>
            <person name="Lopez L."/>
            <person name="Munoz A."/>
            <person name="Noel B."/>
            <person name="Pallavicini A."/>
            <person name="Perrotta G."/>
            <person name="Poncet V."/>
            <person name="Pot D."/>
            <person name="Priyono X."/>
            <person name="Rigoreau M."/>
            <person name="Rouard M."/>
            <person name="Rozas J."/>
            <person name="Tranchant-Dubreuil C."/>
            <person name="VanBuren R."/>
            <person name="Zhang Q."/>
            <person name="Andrade A.C."/>
            <person name="Argout X."/>
            <person name="Bertrand B."/>
            <person name="de Kochko A."/>
            <person name="Graziosi G."/>
            <person name="Henry R.J."/>
            <person name="Jayarama X."/>
            <person name="Ming R."/>
            <person name="Nagai C."/>
            <person name="Rounsley S."/>
            <person name="Sankoff D."/>
            <person name="Giuliano G."/>
            <person name="Albert V.A."/>
            <person name="Wincker P."/>
            <person name="Lashermes P."/>
        </authorList>
    </citation>
    <scope>NUCLEOTIDE SEQUENCE [LARGE SCALE GENOMIC DNA]</scope>
    <source>
        <strain evidence="2">cv. DH200-94</strain>
    </source>
</reference>
<name>A0A068VJ51_COFCA</name>
<dbReference type="InParanoid" id="A0A068VJ51"/>
<dbReference type="EMBL" id="HG740696">
    <property type="protein sequence ID" value="CDP20711.1"/>
    <property type="molecule type" value="Genomic_DNA"/>
</dbReference>
<gene>
    <name evidence="1" type="ORF">GSCOC_T00001069001</name>
</gene>
<proteinExistence type="predicted"/>
<accession>A0A068VJ51</accession>
<dbReference type="AlphaFoldDB" id="A0A068VJ51"/>
<evidence type="ECO:0000313" key="2">
    <source>
        <dbReference type="Proteomes" id="UP000295252"/>
    </source>
</evidence>